<keyword evidence="2" id="KW-0547">Nucleotide-binding</keyword>
<gene>
    <name evidence="4 6" type="ORF">CBG19480</name>
    <name evidence="4" type="ORF">CBG_19480</name>
</gene>
<dbReference type="GeneID" id="8588495"/>
<dbReference type="eggNOG" id="KOG3199">
    <property type="taxonomic scope" value="Eukaryota"/>
</dbReference>
<dbReference type="Gene3D" id="3.30.420.40">
    <property type="match status" value="1"/>
</dbReference>
<dbReference type="InterPro" id="IPR043129">
    <property type="entry name" value="ATPase_NBD"/>
</dbReference>
<reference evidence="4 5" key="2">
    <citation type="journal article" date="2011" name="PLoS Genet.">
        <title>Caenorhabditis briggsae recombinant inbred line genotypes reveal inter-strain incompatibility and the evolution of recombination.</title>
        <authorList>
            <person name="Ross J.A."/>
            <person name="Koboldt D.C."/>
            <person name="Staisch J.E."/>
            <person name="Chamberlin H.M."/>
            <person name="Gupta B.P."/>
            <person name="Miller R.D."/>
            <person name="Baird S.E."/>
            <person name="Haag E.S."/>
        </authorList>
    </citation>
    <scope>NUCLEOTIDE SEQUENCE [LARGE SCALE GENOMIC DNA]</scope>
    <source>
        <strain evidence="4 5">AF16</strain>
    </source>
</reference>
<dbReference type="HOGENOM" id="CLU_1344317_0_0_1"/>
<dbReference type="STRING" id="6238.A8XVN3"/>
<sequence>MIDFREWSSGVNISSSRSIGIDLGTTNSCVGVYQNGKIEIIANFEGNRTTPSYVAFNETERLIGDAAKDQASRNPENTVSNAKFGSDVGLMLVVGGDVVDSFTRILPDGSNLWKSADIIKIITEFGLLVLSRDQSHPMATIEKMSEIPKNLAEKIEMIVDDVCPVSAVSSTRLRAAISAKKSIKYATPDEVIDYIRINDLYRSS</sequence>
<dbReference type="SUPFAM" id="SSF53067">
    <property type="entry name" value="Actin-like ATPase domain"/>
    <property type="match status" value="1"/>
</dbReference>
<dbReference type="RefSeq" id="XP_002646498.1">
    <property type="nucleotide sequence ID" value="XM_002646452.1"/>
</dbReference>
<keyword evidence="5" id="KW-1185">Reference proteome</keyword>
<dbReference type="Pfam" id="PF00012">
    <property type="entry name" value="HSP70"/>
    <property type="match status" value="1"/>
</dbReference>
<dbReference type="CTD" id="8588495"/>
<evidence type="ECO:0000313" key="5">
    <source>
        <dbReference type="Proteomes" id="UP000008549"/>
    </source>
</evidence>
<dbReference type="FunFam" id="3.30.420.40:FF:000619">
    <property type="entry name" value="Protein CBG19480"/>
    <property type="match status" value="1"/>
</dbReference>
<dbReference type="PANTHER" id="PTHR12039:SF0">
    <property type="entry name" value="NICOTINAMIDE-NUCLEOTIDE ADENYLYLTRANSFERASE"/>
    <property type="match status" value="1"/>
</dbReference>
<evidence type="ECO:0000256" key="3">
    <source>
        <dbReference type="ARBA" id="ARBA00022840"/>
    </source>
</evidence>
<protein>
    <submittedName>
        <fullName evidence="4">Protein CBG19480</fullName>
    </submittedName>
</protein>
<dbReference type="InterPro" id="IPR013126">
    <property type="entry name" value="Hsp_70_fam"/>
</dbReference>
<organism evidence="4 5">
    <name type="scientific">Caenorhabditis briggsae</name>
    <dbReference type="NCBI Taxonomy" id="6238"/>
    <lineage>
        <taxon>Eukaryota</taxon>
        <taxon>Metazoa</taxon>
        <taxon>Ecdysozoa</taxon>
        <taxon>Nematoda</taxon>
        <taxon>Chromadorea</taxon>
        <taxon>Rhabditida</taxon>
        <taxon>Rhabditina</taxon>
        <taxon>Rhabditomorpha</taxon>
        <taxon>Rhabditoidea</taxon>
        <taxon>Rhabditidae</taxon>
        <taxon>Peloderinae</taxon>
        <taxon>Caenorhabditis</taxon>
    </lineage>
</organism>
<dbReference type="GO" id="GO:0140662">
    <property type="term" value="F:ATP-dependent protein folding chaperone"/>
    <property type="evidence" value="ECO:0007669"/>
    <property type="project" value="InterPro"/>
</dbReference>
<accession>A8XVN3</accession>
<dbReference type="InterPro" id="IPR051182">
    <property type="entry name" value="Euk_NMN_adenylyltrnsfrase"/>
</dbReference>
<evidence type="ECO:0000256" key="2">
    <source>
        <dbReference type="ARBA" id="ARBA00022741"/>
    </source>
</evidence>
<proteinExistence type="inferred from homology"/>
<evidence type="ECO:0000313" key="4">
    <source>
        <dbReference type="EMBL" id="CAP36718.1"/>
    </source>
</evidence>
<dbReference type="EMBL" id="HE601126">
    <property type="protein sequence ID" value="CAP36718.1"/>
    <property type="molecule type" value="Genomic_DNA"/>
</dbReference>
<dbReference type="SUPFAM" id="SSF52374">
    <property type="entry name" value="Nucleotidylyl transferase"/>
    <property type="match status" value="1"/>
</dbReference>
<reference evidence="4 5" key="1">
    <citation type="journal article" date="2003" name="PLoS Biol.">
        <title>The genome sequence of Caenorhabditis briggsae: a platform for comparative genomics.</title>
        <authorList>
            <person name="Stein L.D."/>
            <person name="Bao Z."/>
            <person name="Blasiar D."/>
            <person name="Blumenthal T."/>
            <person name="Brent M.R."/>
            <person name="Chen N."/>
            <person name="Chinwalla A."/>
            <person name="Clarke L."/>
            <person name="Clee C."/>
            <person name="Coghlan A."/>
            <person name="Coulson A."/>
            <person name="D'Eustachio P."/>
            <person name="Fitch D.H."/>
            <person name="Fulton L.A."/>
            <person name="Fulton R.E."/>
            <person name="Griffiths-Jones S."/>
            <person name="Harris T.W."/>
            <person name="Hillier L.W."/>
            <person name="Kamath R."/>
            <person name="Kuwabara P.E."/>
            <person name="Mardis E.R."/>
            <person name="Marra M.A."/>
            <person name="Miner T.L."/>
            <person name="Minx P."/>
            <person name="Mullikin J.C."/>
            <person name="Plumb R.W."/>
            <person name="Rogers J."/>
            <person name="Schein J.E."/>
            <person name="Sohrmann M."/>
            <person name="Spieth J."/>
            <person name="Stajich J.E."/>
            <person name="Wei C."/>
            <person name="Willey D."/>
            <person name="Wilson R.K."/>
            <person name="Durbin R."/>
            <person name="Waterston R.H."/>
        </authorList>
    </citation>
    <scope>NUCLEOTIDE SEQUENCE [LARGE SCALE GENOMIC DNA]</scope>
    <source>
        <strain evidence="4 5">AF16</strain>
    </source>
</reference>
<dbReference type="InParanoid" id="A8XVN3"/>
<dbReference type="PROSITE" id="PS00297">
    <property type="entry name" value="HSP70_1"/>
    <property type="match status" value="1"/>
</dbReference>
<keyword evidence="3" id="KW-0067">ATP-binding</keyword>
<dbReference type="Proteomes" id="UP000008549">
    <property type="component" value="Unassembled WGS sequence"/>
</dbReference>
<comment type="similarity">
    <text evidence="1">Belongs to the heat shock protein 70 family.</text>
</comment>
<dbReference type="InterPro" id="IPR018181">
    <property type="entry name" value="Heat_shock_70_CS"/>
</dbReference>
<dbReference type="WormBase" id="CBG19480">
    <property type="protein sequence ID" value="CBP11221"/>
    <property type="gene ID" value="WBGene00038689"/>
</dbReference>
<dbReference type="KEGG" id="cbr:CBG_19480"/>
<dbReference type="eggNOG" id="KOG0101">
    <property type="taxonomic scope" value="Eukaryota"/>
</dbReference>
<dbReference type="PRINTS" id="PR00301">
    <property type="entry name" value="HEATSHOCK70"/>
</dbReference>
<dbReference type="GO" id="GO:0005524">
    <property type="term" value="F:ATP binding"/>
    <property type="evidence" value="ECO:0007669"/>
    <property type="project" value="UniProtKB-KW"/>
</dbReference>
<evidence type="ECO:0000256" key="1">
    <source>
        <dbReference type="ARBA" id="ARBA00007381"/>
    </source>
</evidence>
<dbReference type="GO" id="GO:0006950">
    <property type="term" value="P:response to stress"/>
    <property type="evidence" value="ECO:0007669"/>
    <property type="project" value="UniProtKB-ARBA"/>
</dbReference>
<name>A8XVN3_CAEBR</name>
<dbReference type="AlphaFoldDB" id="A8XVN3"/>
<dbReference type="PANTHER" id="PTHR12039">
    <property type="entry name" value="NICOTINAMIDE MONONUCLEOTIDE ADENYLYLTRANSFERASE"/>
    <property type="match status" value="1"/>
</dbReference>
<evidence type="ECO:0000313" key="6">
    <source>
        <dbReference type="WormBase" id="CBG19480"/>
    </source>
</evidence>